<organism evidence="1 2">
    <name type="scientific">Culex pipiens pipiens</name>
    <name type="common">Northern house mosquito</name>
    <dbReference type="NCBI Taxonomy" id="38569"/>
    <lineage>
        <taxon>Eukaryota</taxon>
        <taxon>Metazoa</taxon>
        <taxon>Ecdysozoa</taxon>
        <taxon>Arthropoda</taxon>
        <taxon>Hexapoda</taxon>
        <taxon>Insecta</taxon>
        <taxon>Pterygota</taxon>
        <taxon>Neoptera</taxon>
        <taxon>Endopterygota</taxon>
        <taxon>Diptera</taxon>
        <taxon>Nematocera</taxon>
        <taxon>Culicoidea</taxon>
        <taxon>Culicidae</taxon>
        <taxon>Culicinae</taxon>
        <taxon>Culicini</taxon>
        <taxon>Culex</taxon>
        <taxon>Culex</taxon>
    </lineage>
</organism>
<evidence type="ECO:0000313" key="1">
    <source>
        <dbReference type="EMBL" id="KAL1404374.1"/>
    </source>
</evidence>
<proteinExistence type="predicted"/>
<accession>A0ABD1DY46</accession>
<evidence type="ECO:0000313" key="2">
    <source>
        <dbReference type="Proteomes" id="UP001562425"/>
    </source>
</evidence>
<dbReference type="EMBL" id="JBEHCU010000482">
    <property type="protein sequence ID" value="KAL1404374.1"/>
    <property type="molecule type" value="Genomic_DNA"/>
</dbReference>
<reference evidence="1 2" key="1">
    <citation type="submission" date="2024-05" db="EMBL/GenBank/DDBJ databases">
        <title>Culex pipiens pipiens assembly and annotation.</title>
        <authorList>
            <person name="Alout H."/>
            <person name="Durand T."/>
        </authorList>
    </citation>
    <scope>NUCLEOTIDE SEQUENCE [LARGE SCALE GENOMIC DNA]</scope>
    <source>
        <strain evidence="1">HA-2024</strain>
        <tissue evidence="1">Whole body</tissue>
    </source>
</reference>
<keyword evidence="2" id="KW-1185">Reference proteome</keyword>
<dbReference type="Proteomes" id="UP001562425">
    <property type="component" value="Unassembled WGS sequence"/>
</dbReference>
<gene>
    <name evidence="1" type="ORF">pipiens_005377</name>
</gene>
<dbReference type="AlphaFoldDB" id="A0ABD1DY46"/>
<name>A0ABD1DY46_CULPP</name>
<comment type="caution">
    <text evidence="1">The sequence shown here is derived from an EMBL/GenBank/DDBJ whole genome shotgun (WGS) entry which is preliminary data.</text>
</comment>
<protein>
    <submittedName>
        <fullName evidence="1">Uncharacterized protein</fullName>
    </submittedName>
</protein>
<sequence length="129" mass="14298">MDSTEPTYNQDIKKKVSSYIKKIGYIPVADVLVQGMGHHAQEGKTEDKCKFETMDGPKSLHLPLKDVNKIGGTGTETDVNKPGIAIVFVPVNLTAEVRRNARRSPAGGRAQKQRQELVLQGTASWIRRR</sequence>